<feature type="compositionally biased region" description="Basic and acidic residues" evidence="1">
    <location>
        <begin position="710"/>
        <end position="727"/>
    </location>
</feature>
<dbReference type="WBParaSite" id="Csp11.Scaffold630.g19665.t1">
    <property type="protein sequence ID" value="Csp11.Scaffold630.g19665.t1"/>
    <property type="gene ID" value="Csp11.Scaffold630.g19665"/>
</dbReference>
<feature type="compositionally biased region" description="Low complexity" evidence="1">
    <location>
        <begin position="406"/>
        <end position="415"/>
    </location>
</feature>
<feature type="compositionally biased region" description="Low complexity" evidence="1">
    <location>
        <begin position="576"/>
        <end position="592"/>
    </location>
</feature>
<name>A0A1I7UV63_9PELO</name>
<feature type="compositionally biased region" description="Polar residues" evidence="1">
    <location>
        <begin position="254"/>
        <end position="290"/>
    </location>
</feature>
<sequence>MQRPTWKRARVGHYCLRVDDHFPSGKGYFQASSYRPSTPTVKIFKDIGIQVDPIETMVDKRNTDEVYVEVGGKRLEEMDLSDDRVKLLNSAFDSVALPFDHSYMNENWTHQQVVEVVAQLLPHAAAHAIESLEEIEGPSLCRFNAETLEGKELFKNLNFHSANISTVDFLKVNEHFKTVFAARAPKAEIPAPRNAPARSPTPPPALEAAPADQARFPSPLLALPRLESPAPSSGRHSPSPSPQPPNSDARLTAGPSTSLSNGVHQASRSPTPEPSTSNSATVKPPTSQDVRQSRRSSPSPSPASDTNLTSEPSTSQVNGVVAESQSPAPSEAATPEELNGQAVNGVVGEIPEEPASPAPIEDRNPQVDEIDMEEEPLAIEVDERQDADGEDRDESRPQSAVVSEGDLLSDISISEFSEDDEDVDFARLSPISLDDGVAEGAEAPEVLEDQEAPAENPEAVEEDPEPLGDRSPEEIKEFQVAFEQQFYDDIPYHGDNLELAPKVREVENRDDVEDDAPRSPDAPSNSGTSNGPTPSPSPSNMDQGDADQNGGNMEEGQEDDREPDVTPEPSRDNEEPSSSQPLSAADSPAPSDDSAHEARKTSLGALEDSMMEPAQPAIHQPTKTETVSIEANNALQSTSKTPSTDQMEQVPSISYKTAQYAPEKSAILEDQAPTPEVFASPEASASPEVHAAAPGPQKRGAPESPVSEPPAKRARVEPEEKGCQTEEEIQKVDDLYKPEEKLDASTKEKTLLGVDLEELVRKRVEMHSENFRHVCLPFNHSLDFKSWTQEEVLEMASQFMGAVEVEGLRLAECDGKIIWDLTKEELFLKLNETRAIISWRALEKFIEMLVQLETGLARNAAGGFFIAGTAFL</sequence>
<organism evidence="2 3">
    <name type="scientific">Caenorhabditis tropicalis</name>
    <dbReference type="NCBI Taxonomy" id="1561998"/>
    <lineage>
        <taxon>Eukaryota</taxon>
        <taxon>Metazoa</taxon>
        <taxon>Ecdysozoa</taxon>
        <taxon>Nematoda</taxon>
        <taxon>Chromadorea</taxon>
        <taxon>Rhabditida</taxon>
        <taxon>Rhabditina</taxon>
        <taxon>Rhabditomorpha</taxon>
        <taxon>Rhabditoidea</taxon>
        <taxon>Rhabditidae</taxon>
        <taxon>Peloderinae</taxon>
        <taxon>Caenorhabditis</taxon>
    </lineage>
</organism>
<feature type="compositionally biased region" description="Polar residues" evidence="1">
    <location>
        <begin position="305"/>
        <end position="318"/>
    </location>
</feature>
<dbReference type="Proteomes" id="UP000095282">
    <property type="component" value="Unplaced"/>
</dbReference>
<accession>A0A1I7UV63</accession>
<feature type="compositionally biased region" description="Low complexity" evidence="1">
    <location>
        <begin position="295"/>
        <end position="304"/>
    </location>
</feature>
<evidence type="ECO:0000313" key="3">
    <source>
        <dbReference type="WBParaSite" id="Csp11.Scaffold630.g19665.t1"/>
    </source>
</evidence>
<feature type="compositionally biased region" description="Basic and acidic residues" evidence="1">
    <location>
        <begin position="467"/>
        <end position="477"/>
    </location>
</feature>
<reference evidence="3" key="1">
    <citation type="submission" date="2016-11" db="UniProtKB">
        <authorList>
            <consortium name="WormBaseParasite"/>
        </authorList>
    </citation>
    <scope>IDENTIFICATION</scope>
</reference>
<evidence type="ECO:0000313" key="2">
    <source>
        <dbReference type="Proteomes" id="UP000095282"/>
    </source>
</evidence>
<dbReference type="AlphaFoldDB" id="A0A1I7UV63"/>
<feature type="compositionally biased region" description="Low complexity" evidence="1">
    <location>
        <begin position="228"/>
        <end position="238"/>
    </location>
</feature>
<evidence type="ECO:0000256" key="1">
    <source>
        <dbReference type="SAM" id="MobiDB-lite"/>
    </source>
</evidence>
<protein>
    <submittedName>
        <fullName evidence="3">Bromo domain-containing protein</fullName>
    </submittedName>
</protein>
<feature type="compositionally biased region" description="Acidic residues" evidence="1">
    <location>
        <begin position="445"/>
        <end position="466"/>
    </location>
</feature>
<feature type="compositionally biased region" description="Low complexity" evidence="1">
    <location>
        <begin position="322"/>
        <end position="337"/>
    </location>
</feature>
<feature type="compositionally biased region" description="Polar residues" evidence="1">
    <location>
        <begin position="621"/>
        <end position="657"/>
    </location>
</feature>
<feature type="compositionally biased region" description="Basic and acidic residues" evidence="1">
    <location>
        <begin position="490"/>
        <end position="509"/>
    </location>
</feature>
<feature type="compositionally biased region" description="Acidic residues" evidence="1">
    <location>
        <begin position="368"/>
        <end position="377"/>
    </location>
</feature>
<feature type="region of interest" description="Disordered" evidence="1">
    <location>
        <begin position="223"/>
        <end position="727"/>
    </location>
</feature>
<feature type="compositionally biased region" description="Low complexity" evidence="1">
    <location>
        <begin position="523"/>
        <end position="532"/>
    </location>
</feature>
<feature type="region of interest" description="Disordered" evidence="1">
    <location>
        <begin position="190"/>
        <end position="210"/>
    </location>
</feature>
<proteinExistence type="predicted"/>
<keyword evidence="2" id="KW-1185">Reference proteome</keyword>